<gene>
    <name evidence="2" type="ORF">G6045_07330</name>
</gene>
<sequence>MRRIILSLSVSLDGYFEGPDGSLDWHLVDDELHQHFNDELRTMSAFLDGRVSHELMSAYWPTADANPEASSAEAEFAGIWRDMPKYVFSRSLTKADWNTTILREVDPDEINALKAQPGGDMVVGGATIADEFRRLGLIDAYRLYVMPVILGAGRPLFPASGVRSDLRLVETRTFSNGVALLGYEAGRGGE</sequence>
<dbReference type="GO" id="GO:0008703">
    <property type="term" value="F:5-amino-6-(5-phosphoribosylamino)uracil reductase activity"/>
    <property type="evidence" value="ECO:0007669"/>
    <property type="project" value="InterPro"/>
</dbReference>
<evidence type="ECO:0000313" key="2">
    <source>
        <dbReference type="EMBL" id="NGO75489.1"/>
    </source>
</evidence>
<comment type="caution">
    <text evidence="2">The sequence shown here is derived from an EMBL/GenBank/DDBJ whole genome shotgun (WGS) entry which is preliminary data.</text>
</comment>
<dbReference type="InterPro" id="IPR002734">
    <property type="entry name" value="RibDG_C"/>
</dbReference>
<dbReference type="RefSeq" id="WP_165331005.1">
    <property type="nucleotide sequence ID" value="NZ_JAAKZW010000015.1"/>
</dbReference>
<keyword evidence="3" id="KW-1185">Reference proteome</keyword>
<dbReference type="Gene3D" id="3.40.430.10">
    <property type="entry name" value="Dihydrofolate Reductase, subunit A"/>
    <property type="match status" value="1"/>
</dbReference>
<dbReference type="Proteomes" id="UP000481109">
    <property type="component" value="Unassembled WGS sequence"/>
</dbReference>
<feature type="domain" description="Bacterial bifunctional deaminase-reductase C-terminal" evidence="1">
    <location>
        <begin position="3"/>
        <end position="180"/>
    </location>
</feature>
<dbReference type="AlphaFoldDB" id="A0A6G4XD67"/>
<proteinExistence type="predicted"/>
<dbReference type="EMBL" id="JAAKZW010000015">
    <property type="protein sequence ID" value="NGO75489.1"/>
    <property type="molecule type" value="Genomic_DNA"/>
</dbReference>
<dbReference type="InterPro" id="IPR050765">
    <property type="entry name" value="Riboflavin_Biosynth_HTPR"/>
</dbReference>
<dbReference type="SUPFAM" id="SSF53597">
    <property type="entry name" value="Dihydrofolate reductase-like"/>
    <property type="match status" value="1"/>
</dbReference>
<accession>A0A6G4XD67</accession>
<dbReference type="InterPro" id="IPR024072">
    <property type="entry name" value="DHFR-like_dom_sf"/>
</dbReference>
<dbReference type="GO" id="GO:0009231">
    <property type="term" value="P:riboflavin biosynthetic process"/>
    <property type="evidence" value="ECO:0007669"/>
    <property type="project" value="InterPro"/>
</dbReference>
<dbReference type="PANTHER" id="PTHR38011:SF11">
    <property type="entry name" value="2,5-DIAMINO-6-RIBOSYLAMINO-4(3H)-PYRIMIDINONE 5'-PHOSPHATE REDUCTASE"/>
    <property type="match status" value="1"/>
</dbReference>
<protein>
    <submittedName>
        <fullName evidence="2">Dihydrofolate reductase family protein</fullName>
    </submittedName>
</protein>
<dbReference type="PANTHER" id="PTHR38011">
    <property type="entry name" value="DIHYDROFOLATE REDUCTASE FAMILY PROTEIN (AFU_ORTHOLOGUE AFUA_8G06820)"/>
    <property type="match status" value="1"/>
</dbReference>
<name>A0A6G4XD67_9ACTN</name>
<evidence type="ECO:0000259" key="1">
    <source>
        <dbReference type="Pfam" id="PF01872"/>
    </source>
</evidence>
<evidence type="ECO:0000313" key="3">
    <source>
        <dbReference type="Proteomes" id="UP000481109"/>
    </source>
</evidence>
<organism evidence="2 3">
    <name type="scientific">Streptomyces mesophilus</name>
    <dbReference type="NCBI Taxonomy" id="1775132"/>
    <lineage>
        <taxon>Bacteria</taxon>
        <taxon>Bacillati</taxon>
        <taxon>Actinomycetota</taxon>
        <taxon>Actinomycetes</taxon>
        <taxon>Kitasatosporales</taxon>
        <taxon>Streptomycetaceae</taxon>
        <taxon>Streptomyces</taxon>
    </lineage>
</organism>
<dbReference type="Pfam" id="PF01872">
    <property type="entry name" value="RibD_C"/>
    <property type="match status" value="1"/>
</dbReference>
<reference evidence="2 3" key="1">
    <citation type="submission" date="2020-02" db="EMBL/GenBank/DDBJ databases">
        <title>Whole-genome analyses of novel actinobacteria.</title>
        <authorList>
            <person name="Sahin N."/>
            <person name="Tokatli A."/>
        </authorList>
    </citation>
    <scope>NUCLEOTIDE SEQUENCE [LARGE SCALE GENOMIC DNA]</scope>
    <source>
        <strain evidence="2 3">YC504</strain>
    </source>
</reference>